<dbReference type="Proteomes" id="UP000051984">
    <property type="component" value="Unassembled WGS sequence"/>
</dbReference>
<evidence type="ECO:0000256" key="1">
    <source>
        <dbReference type="SAM" id="Phobius"/>
    </source>
</evidence>
<protein>
    <submittedName>
        <fullName evidence="2">Uncharacterized protein</fullName>
    </submittedName>
</protein>
<evidence type="ECO:0000313" key="3">
    <source>
        <dbReference type="Proteomes" id="UP000051984"/>
    </source>
</evidence>
<sequence>MNSLLIKLLICAVITVVICAYFFWLLFDHFVSNRRSKTVQIGSTVFIVRIGKKQYVSYFSKCSKEFNTSSEIDSSKLFVLRHDAEAAAEVSGGIVLTLPINIDDPNELKY</sequence>
<proteinExistence type="predicted"/>
<dbReference type="RefSeq" id="WP_010493151.1">
    <property type="nucleotide sequence ID" value="NZ_AZCT01000017.1"/>
</dbReference>
<dbReference type="EMBL" id="AZCT01000017">
    <property type="protein sequence ID" value="KRK11527.1"/>
    <property type="molecule type" value="Genomic_DNA"/>
</dbReference>
<evidence type="ECO:0000313" key="2">
    <source>
        <dbReference type="EMBL" id="KRK11527.1"/>
    </source>
</evidence>
<dbReference type="PATRIC" id="fig|1423816.3.peg.1134"/>
<name>A0A0R1EXY8_LACZE</name>
<keyword evidence="1" id="KW-1133">Transmembrane helix</keyword>
<gene>
    <name evidence="2" type="ORF">FD51_GL001098</name>
</gene>
<dbReference type="AlphaFoldDB" id="A0A0R1EXY8"/>
<keyword evidence="1" id="KW-0812">Transmembrane</keyword>
<keyword evidence="1" id="KW-0472">Membrane</keyword>
<organism evidence="2 3">
    <name type="scientific">Lacticaseibacillus zeae DSM 20178 = KCTC 3804</name>
    <dbReference type="NCBI Taxonomy" id="1423816"/>
    <lineage>
        <taxon>Bacteria</taxon>
        <taxon>Bacillati</taxon>
        <taxon>Bacillota</taxon>
        <taxon>Bacilli</taxon>
        <taxon>Lactobacillales</taxon>
        <taxon>Lactobacillaceae</taxon>
        <taxon>Lacticaseibacillus</taxon>
    </lineage>
</organism>
<feature type="transmembrane region" description="Helical" evidence="1">
    <location>
        <begin position="6"/>
        <end position="27"/>
    </location>
</feature>
<comment type="caution">
    <text evidence="2">The sequence shown here is derived from an EMBL/GenBank/DDBJ whole genome shotgun (WGS) entry which is preliminary data.</text>
</comment>
<reference evidence="2 3" key="1">
    <citation type="journal article" date="2015" name="Genome Announc.">
        <title>Expanding the biotechnology potential of lactobacilli through comparative genomics of 213 strains and associated genera.</title>
        <authorList>
            <person name="Sun Z."/>
            <person name="Harris H.M."/>
            <person name="McCann A."/>
            <person name="Guo C."/>
            <person name="Argimon S."/>
            <person name="Zhang W."/>
            <person name="Yang X."/>
            <person name="Jeffery I.B."/>
            <person name="Cooney J.C."/>
            <person name="Kagawa T.F."/>
            <person name="Liu W."/>
            <person name="Song Y."/>
            <person name="Salvetti E."/>
            <person name="Wrobel A."/>
            <person name="Rasinkangas P."/>
            <person name="Parkhill J."/>
            <person name="Rea M.C."/>
            <person name="O'Sullivan O."/>
            <person name="Ritari J."/>
            <person name="Douillard F.P."/>
            <person name="Paul Ross R."/>
            <person name="Yang R."/>
            <person name="Briner A.E."/>
            <person name="Felis G.E."/>
            <person name="de Vos W.M."/>
            <person name="Barrangou R."/>
            <person name="Klaenhammer T.R."/>
            <person name="Caufield P.W."/>
            <person name="Cui Y."/>
            <person name="Zhang H."/>
            <person name="O'Toole P.W."/>
        </authorList>
    </citation>
    <scope>NUCLEOTIDE SEQUENCE [LARGE SCALE GENOMIC DNA]</scope>
    <source>
        <strain evidence="2 3">DSM 20178</strain>
    </source>
</reference>
<accession>A0A0R1EXY8</accession>